<feature type="compositionally biased region" description="Basic and acidic residues" evidence="2">
    <location>
        <begin position="151"/>
        <end position="166"/>
    </location>
</feature>
<feature type="compositionally biased region" description="Polar residues" evidence="2">
    <location>
        <begin position="138"/>
        <end position="150"/>
    </location>
</feature>
<proteinExistence type="predicted"/>
<feature type="compositionally biased region" description="Low complexity" evidence="2">
    <location>
        <begin position="167"/>
        <end position="179"/>
    </location>
</feature>
<feature type="coiled-coil region" evidence="1">
    <location>
        <begin position="302"/>
        <end position="440"/>
    </location>
</feature>
<sequence>MEVATLSNIPQSMADYLETEKIYKELCKNITEGVTTQDMNSSTDKAVTPDDEITALLKQMNQILTPDENESILDSSEERSVDVILKEAEDLIRSSTPLFLNMSSSSSTKTTSASKIKLTSPLNVTQTISKIQEIHPDNPNNEQLKQSSKQLENKESDVIESDDSRNLSKSFQSKSSGLSNYSMSEANDMIFKNIVNKKKRKSSDNMKSKNNMAKEKSRDRLSISDLAIPIIKEVKTVSIEEQNKNKFKNKKDKLIDEDVDQSLIGVGELDSSHEEQTINLKKQINILYAKLKEYESSTKDMKSEAQNLVTAQQKQLEMLEAELHSQEQLIAGYQRENHKLCQDMNAAKEQWKQKENKMLEEKQTLQREVHGMMSASVCESLKEQLKDAQETIVKLQLELATSKCTTKELELKCDRLQGDIILLESEVENYRGQIEEFNTRDNKAASTAALATTNALSAQLSNARDVIARKDAEIVRLNTSLGTLRAELNKKHTSNQSNQIYEVESLNVTISQLQAALSLERDHSKELNREKDSLVRETLDLRRQVRELELIVKRRNRSESQIPLSHRSERSDNKVLELEKELKSRQEALTILHSQLKNMQ</sequence>
<keyword evidence="1" id="KW-0175">Coiled coil</keyword>
<feature type="region of interest" description="Disordered" evidence="2">
    <location>
        <begin position="134"/>
        <end position="179"/>
    </location>
</feature>
<feature type="non-terminal residue" evidence="3">
    <location>
        <position position="600"/>
    </location>
</feature>
<dbReference type="EMBL" id="GEDC01012481">
    <property type="protein sequence ID" value="JAS24817.1"/>
    <property type="molecule type" value="Transcribed_RNA"/>
</dbReference>
<reference evidence="3" key="1">
    <citation type="submission" date="2015-12" db="EMBL/GenBank/DDBJ databases">
        <title>De novo transcriptome assembly of four potential Pierce s Disease insect vectors from Arizona vineyards.</title>
        <authorList>
            <person name="Tassone E.E."/>
        </authorList>
    </citation>
    <scope>NUCLEOTIDE SEQUENCE</scope>
</reference>
<evidence type="ECO:0000256" key="1">
    <source>
        <dbReference type="SAM" id="Coils"/>
    </source>
</evidence>
<dbReference type="Gene3D" id="1.10.287.1490">
    <property type="match status" value="1"/>
</dbReference>
<organism evidence="3">
    <name type="scientific">Clastoptera arizonana</name>
    <name type="common">Arizona spittle bug</name>
    <dbReference type="NCBI Taxonomy" id="38151"/>
    <lineage>
        <taxon>Eukaryota</taxon>
        <taxon>Metazoa</taxon>
        <taxon>Ecdysozoa</taxon>
        <taxon>Arthropoda</taxon>
        <taxon>Hexapoda</taxon>
        <taxon>Insecta</taxon>
        <taxon>Pterygota</taxon>
        <taxon>Neoptera</taxon>
        <taxon>Paraneoptera</taxon>
        <taxon>Hemiptera</taxon>
        <taxon>Auchenorrhyncha</taxon>
        <taxon>Cercopoidea</taxon>
        <taxon>Clastopteridae</taxon>
        <taxon>Clastoptera</taxon>
    </lineage>
</organism>
<evidence type="ECO:0000313" key="3">
    <source>
        <dbReference type="EMBL" id="JAS24817.1"/>
    </source>
</evidence>
<protein>
    <submittedName>
        <fullName evidence="3">Uncharacterized protein</fullName>
    </submittedName>
</protein>
<feature type="compositionally biased region" description="Basic and acidic residues" evidence="2">
    <location>
        <begin position="202"/>
        <end position="219"/>
    </location>
</feature>
<feature type="coiled-coil region" evidence="1">
    <location>
        <begin position="510"/>
        <end position="544"/>
    </location>
</feature>
<accession>A0A1B6DGK0</accession>
<evidence type="ECO:0000256" key="2">
    <source>
        <dbReference type="SAM" id="MobiDB-lite"/>
    </source>
</evidence>
<dbReference type="AlphaFoldDB" id="A0A1B6DGK0"/>
<name>A0A1B6DGK0_9HEMI</name>
<gene>
    <name evidence="3" type="ORF">g.33774</name>
</gene>
<feature type="region of interest" description="Disordered" evidence="2">
    <location>
        <begin position="197"/>
        <end position="219"/>
    </location>
</feature>